<evidence type="ECO:0000256" key="3">
    <source>
        <dbReference type="ARBA" id="ARBA00022519"/>
    </source>
</evidence>
<evidence type="ECO:0000256" key="1">
    <source>
        <dbReference type="ARBA" id="ARBA00004533"/>
    </source>
</evidence>
<feature type="transmembrane region" description="Helical" evidence="7">
    <location>
        <begin position="237"/>
        <end position="265"/>
    </location>
</feature>
<dbReference type="GO" id="GO:0005886">
    <property type="term" value="C:plasma membrane"/>
    <property type="evidence" value="ECO:0007669"/>
    <property type="project" value="UniProtKB-SubCell"/>
</dbReference>
<feature type="transmembrane region" description="Helical" evidence="7">
    <location>
        <begin position="20"/>
        <end position="45"/>
    </location>
</feature>
<dbReference type="InterPro" id="IPR051800">
    <property type="entry name" value="PqiA-PqiB_transport"/>
</dbReference>
<evidence type="ECO:0000256" key="4">
    <source>
        <dbReference type="ARBA" id="ARBA00022692"/>
    </source>
</evidence>
<comment type="subcellular location">
    <subcellularLocation>
        <location evidence="1">Cell inner membrane</location>
    </subcellularLocation>
</comment>
<name>K6Z3N6_9ALTE</name>
<dbReference type="Proteomes" id="UP000006327">
    <property type="component" value="Unassembled WGS sequence"/>
</dbReference>
<keyword evidence="6 7" id="KW-0472">Membrane</keyword>
<proteinExistence type="predicted"/>
<sequence length="354" mass="39997">MCPRCGLQLTVYHNNASQRIIALATTSLIFLFASLPFEFLSFSVNGQTQSIDIMGSLWILVEKDYGLLALIQAVAMLILPAFVLISLLYLLVPLGLGLHQKHEQWLLKALFKLLPWTMAEIFLIGVLVSLIKIMSMADIGIGLSFYAYLLFTLFMTITLLYVDKYQLQQLLIGNIEDEYIAIDRNRSIQTTWAWLFTSALLYIPANILPIMHTSVLGSDDPSTILGGVIILWKMGSYPIAVIIFIASVLIPVAKIIILCWLNYSVQTNQQYAFRERMFWYRFTEFVGRWSMIDVFVVAVLVSLIQLGNVMNILPGHAALAFCGVVISTMLAAMSFDSRLIWYEAEKLTSREKPI</sequence>
<dbReference type="PANTHER" id="PTHR30462:SF3">
    <property type="entry name" value="INTERMEMBRANE TRANSPORT PROTEIN PQIA"/>
    <property type="match status" value="1"/>
</dbReference>
<feature type="transmembrane region" description="Helical" evidence="7">
    <location>
        <begin position="65"/>
        <end position="92"/>
    </location>
</feature>
<dbReference type="PANTHER" id="PTHR30462">
    <property type="entry name" value="INTERMEMBRANE TRANSPORT PROTEIN PQIB-RELATED"/>
    <property type="match status" value="1"/>
</dbReference>
<accession>K6Z3N6</accession>
<keyword evidence="4 7" id="KW-0812">Transmembrane</keyword>
<gene>
    <name evidence="8" type="primary">pqiA</name>
    <name evidence="8" type="ORF">GARC_1074</name>
</gene>
<evidence type="ECO:0000256" key="2">
    <source>
        <dbReference type="ARBA" id="ARBA00022475"/>
    </source>
</evidence>
<organism evidence="8 9">
    <name type="scientific">Paraglaciecola arctica BSs20135</name>
    <dbReference type="NCBI Taxonomy" id="493475"/>
    <lineage>
        <taxon>Bacteria</taxon>
        <taxon>Pseudomonadati</taxon>
        <taxon>Pseudomonadota</taxon>
        <taxon>Gammaproteobacteria</taxon>
        <taxon>Alteromonadales</taxon>
        <taxon>Alteromonadaceae</taxon>
        <taxon>Paraglaciecola</taxon>
    </lineage>
</organism>
<keyword evidence="2" id="KW-1003">Cell membrane</keyword>
<feature type="transmembrane region" description="Helical" evidence="7">
    <location>
        <begin position="312"/>
        <end position="332"/>
    </location>
</feature>
<dbReference type="EMBL" id="BAEO01000013">
    <property type="protein sequence ID" value="GAC18055.1"/>
    <property type="molecule type" value="Genomic_DNA"/>
</dbReference>
<evidence type="ECO:0000256" key="5">
    <source>
        <dbReference type="ARBA" id="ARBA00022989"/>
    </source>
</evidence>
<feature type="transmembrane region" description="Helical" evidence="7">
    <location>
        <begin position="139"/>
        <end position="162"/>
    </location>
</feature>
<feature type="transmembrane region" description="Helical" evidence="7">
    <location>
        <begin position="286"/>
        <end position="306"/>
    </location>
</feature>
<evidence type="ECO:0000313" key="9">
    <source>
        <dbReference type="Proteomes" id="UP000006327"/>
    </source>
</evidence>
<comment type="caution">
    <text evidence="8">The sequence shown here is derived from an EMBL/GenBank/DDBJ whole genome shotgun (WGS) entry which is preliminary data.</text>
</comment>
<keyword evidence="3" id="KW-0997">Cell inner membrane</keyword>
<evidence type="ECO:0000256" key="7">
    <source>
        <dbReference type="SAM" id="Phobius"/>
    </source>
</evidence>
<keyword evidence="5 7" id="KW-1133">Transmembrane helix</keyword>
<dbReference type="Pfam" id="PF04403">
    <property type="entry name" value="PqiA"/>
    <property type="match status" value="2"/>
</dbReference>
<feature type="transmembrane region" description="Helical" evidence="7">
    <location>
        <begin position="113"/>
        <end position="133"/>
    </location>
</feature>
<evidence type="ECO:0000313" key="8">
    <source>
        <dbReference type="EMBL" id="GAC18055.1"/>
    </source>
</evidence>
<dbReference type="AlphaFoldDB" id="K6Z3N6"/>
<keyword evidence="9" id="KW-1185">Reference proteome</keyword>
<reference evidence="8 9" key="1">
    <citation type="journal article" date="2017" name="Antonie Van Leeuwenhoek">
        <title>Rhizobium rhizosphaerae sp. nov., a novel species isolated from rice rhizosphere.</title>
        <authorList>
            <person name="Zhao J.J."/>
            <person name="Zhang J."/>
            <person name="Zhang R.J."/>
            <person name="Zhang C.W."/>
            <person name="Yin H.Q."/>
            <person name="Zhang X.X."/>
        </authorList>
    </citation>
    <scope>NUCLEOTIDE SEQUENCE [LARGE SCALE GENOMIC DNA]</scope>
    <source>
        <strain evidence="8 9">BSs20135</strain>
    </source>
</reference>
<dbReference type="STRING" id="493475.GARC_1074"/>
<feature type="transmembrane region" description="Helical" evidence="7">
    <location>
        <begin position="192"/>
        <end position="217"/>
    </location>
</feature>
<protein>
    <submittedName>
        <fullName evidence="8">Paraquat-inducible protein A</fullName>
    </submittedName>
</protein>
<evidence type="ECO:0000256" key="6">
    <source>
        <dbReference type="ARBA" id="ARBA00023136"/>
    </source>
</evidence>
<dbReference type="eggNOG" id="COG2995">
    <property type="taxonomic scope" value="Bacteria"/>
</dbReference>
<dbReference type="InterPro" id="IPR007498">
    <property type="entry name" value="PqiA-like"/>
</dbReference>